<evidence type="ECO:0000256" key="2">
    <source>
        <dbReference type="ARBA" id="ARBA00022741"/>
    </source>
</evidence>
<sequence>MKNTKKLARKEAAFLALKELKNEYPHDIPHQQHSKEHLWIHKVLSANFAFSHRQKVDCTAVPPPVLSQTTSGFDVNSFTTIEHQSTPNSPALSPSNVPRGGCGLRCSLLECYKKVLKMVAILYIGKTSALAAFDRITKLDKGAYGQVVKARKKIDDRFYAVKKVQVKDDKVQEEVKALAQLEHQHIVRYYNAWFGQDDFPDFSESSSGSRDCSRKEWLCLYIQMELCENGSLKSWIKKRNNQNKVNKTESLDIFHQIIEGVRYIHLQKLIHRDLKPANILFNKDMIVKIGDFGLVTRMTGEEETKALERTRRTGTPTYMAPEQRSIKYENEVDIFPLGLILFELLWIFYSDHEKAKKREIIKMLSQDPKKRPSAEDLSKSFQRLKKFDSQTL</sequence>
<evidence type="ECO:0000313" key="8">
    <source>
        <dbReference type="Proteomes" id="UP001176940"/>
    </source>
</evidence>
<evidence type="ECO:0000259" key="6">
    <source>
        <dbReference type="PROSITE" id="PS50011"/>
    </source>
</evidence>
<dbReference type="PROSITE" id="PS50011">
    <property type="entry name" value="PROTEIN_KINASE_DOM"/>
    <property type="match status" value="1"/>
</dbReference>
<keyword evidence="4" id="KW-0067">ATP-binding</keyword>
<organism evidence="7 8">
    <name type="scientific">Ranitomeya imitator</name>
    <name type="common">mimic poison frog</name>
    <dbReference type="NCBI Taxonomy" id="111125"/>
    <lineage>
        <taxon>Eukaryota</taxon>
        <taxon>Metazoa</taxon>
        <taxon>Chordata</taxon>
        <taxon>Craniata</taxon>
        <taxon>Vertebrata</taxon>
        <taxon>Euteleostomi</taxon>
        <taxon>Amphibia</taxon>
        <taxon>Batrachia</taxon>
        <taxon>Anura</taxon>
        <taxon>Neobatrachia</taxon>
        <taxon>Hyloidea</taxon>
        <taxon>Dendrobatidae</taxon>
        <taxon>Dendrobatinae</taxon>
        <taxon>Ranitomeya</taxon>
    </lineage>
</organism>
<gene>
    <name evidence="7" type="ORF">RIMI_LOCUS4475854</name>
</gene>
<dbReference type="Gene3D" id="1.10.510.10">
    <property type="entry name" value="Transferase(Phosphotransferase) domain 1"/>
    <property type="match status" value="1"/>
</dbReference>
<evidence type="ECO:0000256" key="5">
    <source>
        <dbReference type="ARBA" id="ARBA00037982"/>
    </source>
</evidence>
<comment type="caution">
    <text evidence="7">The sequence shown here is derived from an EMBL/GenBank/DDBJ whole genome shotgun (WGS) entry which is preliminary data.</text>
</comment>
<dbReference type="Pfam" id="PF00069">
    <property type="entry name" value="Pkinase"/>
    <property type="match status" value="1"/>
</dbReference>
<keyword evidence="8" id="KW-1185">Reference proteome</keyword>
<keyword evidence="1" id="KW-0808">Transferase</keyword>
<protein>
    <recommendedName>
        <fullName evidence="6">Protein kinase domain-containing protein</fullName>
    </recommendedName>
</protein>
<dbReference type="PROSITE" id="PS00108">
    <property type="entry name" value="PROTEIN_KINASE_ST"/>
    <property type="match status" value="1"/>
</dbReference>
<accession>A0ABN9L3W0</accession>
<dbReference type="PANTHER" id="PTHR11042:SF194">
    <property type="entry name" value="DOUBLE-STRANDED RNA ACTIVATED PROTEIN KINASE"/>
    <property type="match status" value="1"/>
</dbReference>
<dbReference type="InterPro" id="IPR000719">
    <property type="entry name" value="Prot_kinase_dom"/>
</dbReference>
<proteinExistence type="inferred from homology"/>
<dbReference type="InterPro" id="IPR011009">
    <property type="entry name" value="Kinase-like_dom_sf"/>
</dbReference>
<dbReference type="PANTHER" id="PTHR11042">
    <property type="entry name" value="EUKARYOTIC TRANSLATION INITIATION FACTOR 2-ALPHA KINASE EIF2-ALPHA KINASE -RELATED"/>
    <property type="match status" value="1"/>
</dbReference>
<reference evidence="7" key="1">
    <citation type="submission" date="2023-07" db="EMBL/GenBank/DDBJ databases">
        <authorList>
            <person name="Stuckert A."/>
        </authorList>
    </citation>
    <scope>NUCLEOTIDE SEQUENCE</scope>
</reference>
<evidence type="ECO:0000256" key="4">
    <source>
        <dbReference type="ARBA" id="ARBA00022840"/>
    </source>
</evidence>
<dbReference type="Proteomes" id="UP001176940">
    <property type="component" value="Unassembled WGS sequence"/>
</dbReference>
<evidence type="ECO:0000256" key="3">
    <source>
        <dbReference type="ARBA" id="ARBA00022777"/>
    </source>
</evidence>
<dbReference type="SUPFAM" id="SSF56112">
    <property type="entry name" value="Protein kinase-like (PK-like)"/>
    <property type="match status" value="1"/>
</dbReference>
<feature type="non-terminal residue" evidence="7">
    <location>
        <position position="392"/>
    </location>
</feature>
<dbReference type="InterPro" id="IPR050339">
    <property type="entry name" value="CC_SR_Kinase"/>
</dbReference>
<evidence type="ECO:0000313" key="7">
    <source>
        <dbReference type="EMBL" id="CAJ0930773.1"/>
    </source>
</evidence>
<name>A0ABN9L3W0_9NEOB</name>
<feature type="domain" description="Protein kinase" evidence="6">
    <location>
        <begin position="133"/>
        <end position="392"/>
    </location>
</feature>
<comment type="similarity">
    <text evidence="5">Belongs to the protein kinase superfamily. Ser/Thr protein kinase family. GCN2 subfamily.</text>
</comment>
<dbReference type="EMBL" id="CAUEEQ010007223">
    <property type="protein sequence ID" value="CAJ0930773.1"/>
    <property type="molecule type" value="Genomic_DNA"/>
</dbReference>
<dbReference type="Gene3D" id="3.30.200.20">
    <property type="entry name" value="Phosphorylase Kinase, domain 1"/>
    <property type="match status" value="1"/>
</dbReference>
<evidence type="ECO:0000256" key="1">
    <source>
        <dbReference type="ARBA" id="ARBA00022679"/>
    </source>
</evidence>
<dbReference type="InterPro" id="IPR008271">
    <property type="entry name" value="Ser/Thr_kinase_AS"/>
</dbReference>
<dbReference type="SMART" id="SM00220">
    <property type="entry name" value="S_TKc"/>
    <property type="match status" value="1"/>
</dbReference>
<keyword evidence="3" id="KW-0418">Kinase</keyword>
<keyword evidence="2" id="KW-0547">Nucleotide-binding</keyword>